<protein>
    <submittedName>
        <fullName evidence="1">Uncharacterized protein</fullName>
    </submittedName>
</protein>
<evidence type="ECO:0000313" key="2">
    <source>
        <dbReference type="Proteomes" id="UP000827976"/>
    </source>
</evidence>
<accession>A0ACB7WW26</accession>
<dbReference type="Proteomes" id="UP000827976">
    <property type="component" value="Chromosome 1"/>
</dbReference>
<sequence>MTNEAKHDNFASCCVISCSWRCTVWFSISHSWRNCVDSNARSDSRIEVRLLSEMISVGPSSAVLMRTRERGLHVKNWNWGKQCFLIAFQFFAFQLSPPSFGSQCFIPSLSSILLPGLCMNHGHLPTLQRTVTCLDIFVTPHLIFLSISLTHPDIHANGGRYGREEEGEELSCTEIVLHQSLFHHGQMASCRGGYHDK</sequence>
<name>A0ACB7WW26_DIOAL</name>
<reference evidence="2" key="1">
    <citation type="journal article" date="2022" name="Nat. Commun.">
        <title>Chromosome evolution and the genetic basis of agronomically important traits in greater yam.</title>
        <authorList>
            <person name="Bredeson J.V."/>
            <person name="Lyons J.B."/>
            <person name="Oniyinde I.O."/>
            <person name="Okereke N.R."/>
            <person name="Kolade O."/>
            <person name="Nnabue I."/>
            <person name="Nwadili C.O."/>
            <person name="Hribova E."/>
            <person name="Parker M."/>
            <person name="Nwogha J."/>
            <person name="Shu S."/>
            <person name="Carlson J."/>
            <person name="Kariba R."/>
            <person name="Muthemba S."/>
            <person name="Knop K."/>
            <person name="Barton G.J."/>
            <person name="Sherwood A.V."/>
            <person name="Lopez-Montes A."/>
            <person name="Asiedu R."/>
            <person name="Jamnadass R."/>
            <person name="Muchugi A."/>
            <person name="Goodstein D."/>
            <person name="Egesi C.N."/>
            <person name="Featherston J."/>
            <person name="Asfaw A."/>
            <person name="Simpson G.G."/>
            <person name="Dolezel J."/>
            <person name="Hendre P.S."/>
            <person name="Van Deynze A."/>
            <person name="Kumar P.L."/>
            <person name="Obidiegwu J.E."/>
            <person name="Bhattacharjee R."/>
            <person name="Rokhsar D.S."/>
        </authorList>
    </citation>
    <scope>NUCLEOTIDE SEQUENCE [LARGE SCALE GENOMIC DNA]</scope>
    <source>
        <strain evidence="2">cv. TDa95/00328</strain>
    </source>
</reference>
<comment type="caution">
    <text evidence="1">The sequence shown here is derived from an EMBL/GenBank/DDBJ whole genome shotgun (WGS) entry which is preliminary data.</text>
</comment>
<gene>
    <name evidence="1" type="ORF">IHE45_01G073500</name>
</gene>
<dbReference type="EMBL" id="CM037011">
    <property type="protein sequence ID" value="KAH7692540.1"/>
    <property type="molecule type" value="Genomic_DNA"/>
</dbReference>
<proteinExistence type="predicted"/>
<keyword evidence="2" id="KW-1185">Reference proteome</keyword>
<evidence type="ECO:0000313" key="1">
    <source>
        <dbReference type="EMBL" id="KAH7692540.1"/>
    </source>
</evidence>
<organism evidence="1 2">
    <name type="scientific">Dioscorea alata</name>
    <name type="common">Purple yam</name>
    <dbReference type="NCBI Taxonomy" id="55571"/>
    <lineage>
        <taxon>Eukaryota</taxon>
        <taxon>Viridiplantae</taxon>
        <taxon>Streptophyta</taxon>
        <taxon>Embryophyta</taxon>
        <taxon>Tracheophyta</taxon>
        <taxon>Spermatophyta</taxon>
        <taxon>Magnoliopsida</taxon>
        <taxon>Liliopsida</taxon>
        <taxon>Dioscoreales</taxon>
        <taxon>Dioscoreaceae</taxon>
        <taxon>Dioscorea</taxon>
    </lineage>
</organism>